<reference evidence="2 3" key="1">
    <citation type="submission" date="2013-11" db="EMBL/GenBank/DDBJ databases">
        <title>The Damaraland mole rat (Fukomys damarensis) genome and evolution of African mole rats.</title>
        <authorList>
            <person name="Gladyshev V.N."/>
            <person name="Fang X."/>
        </authorList>
    </citation>
    <scope>NUCLEOTIDE SEQUENCE [LARGE SCALE GENOMIC DNA]</scope>
    <source>
        <tissue evidence="2">Liver</tissue>
    </source>
</reference>
<organism evidence="2 3">
    <name type="scientific">Fukomys damarensis</name>
    <name type="common">Damaraland mole rat</name>
    <name type="synonym">Cryptomys damarensis</name>
    <dbReference type="NCBI Taxonomy" id="885580"/>
    <lineage>
        <taxon>Eukaryota</taxon>
        <taxon>Metazoa</taxon>
        <taxon>Chordata</taxon>
        <taxon>Craniata</taxon>
        <taxon>Vertebrata</taxon>
        <taxon>Euteleostomi</taxon>
        <taxon>Mammalia</taxon>
        <taxon>Eutheria</taxon>
        <taxon>Euarchontoglires</taxon>
        <taxon>Glires</taxon>
        <taxon>Rodentia</taxon>
        <taxon>Hystricomorpha</taxon>
        <taxon>Bathyergidae</taxon>
        <taxon>Fukomys</taxon>
    </lineage>
</organism>
<dbReference type="EMBL" id="KN122017">
    <property type="protein sequence ID" value="KFO34058.1"/>
    <property type="molecule type" value="Genomic_DNA"/>
</dbReference>
<accession>A0A091DU92</accession>
<feature type="region of interest" description="Disordered" evidence="1">
    <location>
        <begin position="54"/>
        <end position="120"/>
    </location>
</feature>
<protein>
    <submittedName>
        <fullName evidence="2">Uncharacterized protein</fullName>
    </submittedName>
</protein>
<dbReference type="AlphaFoldDB" id="A0A091DU92"/>
<evidence type="ECO:0000256" key="1">
    <source>
        <dbReference type="SAM" id="MobiDB-lite"/>
    </source>
</evidence>
<proteinExistence type="predicted"/>
<evidence type="ECO:0000313" key="2">
    <source>
        <dbReference type="EMBL" id="KFO34058.1"/>
    </source>
</evidence>
<evidence type="ECO:0000313" key="3">
    <source>
        <dbReference type="Proteomes" id="UP000028990"/>
    </source>
</evidence>
<name>A0A091DU92_FUKDA</name>
<sequence length="120" mass="13324">MSSMRPARGLEPTAMSYASLYRGRYKEDPKTSSGSQKAYAGRVKYLCHQAEASTLEPGSHAHGEDQGFLDENSSNFQRQREPELPNNENSQVRIRKTSHSKLLPENQSKPSSPPGLVLCC</sequence>
<keyword evidence="3" id="KW-1185">Reference proteome</keyword>
<dbReference type="Proteomes" id="UP000028990">
    <property type="component" value="Unassembled WGS sequence"/>
</dbReference>
<gene>
    <name evidence="2" type="ORF">H920_04542</name>
</gene>